<feature type="transmembrane region" description="Helical" evidence="7">
    <location>
        <begin position="135"/>
        <end position="155"/>
    </location>
</feature>
<sequence>MQPKSDKSVLFNICYIEAFERFAYLGFSIVFTLYLIDVFHINKGIAGTYSAAFGASIYLFGMIGAYLGNFFLGSKRCVFYGLLFLYSGYLFLLLEEVSYTIIALMFLLLGSSLIKTNITALLAKYYSINTQYAFSLFYVFVNIGCFLGVLLIGYISQVLSYLFAFILAAISMLICILIYFKADKNLDNEELSFAFIKDYKTYILLAFIAFACTFDIFIISQIISVLAICTPIFIYIGIYKKSENKANYKKFAILCLCAIFFFMLIFQCFNTLSILSRDKIDANYFNIQIPSTTYISAMFFTGIIFGGFFSNLVKNYNINNYILISLSMMVAAFVFIFIAFLSKQNSINPIIFLIIYMLLGMANVVFGAIGLDLSTKLSDEKYKTSSLGLWFLCSAAAQGIEGIIVKYYDKFSSEVYFGTQGFFVFLCAVIILVFSKKLSKGYKC</sequence>
<dbReference type="PANTHER" id="PTHR23517">
    <property type="entry name" value="RESISTANCE PROTEIN MDTM, PUTATIVE-RELATED-RELATED"/>
    <property type="match status" value="1"/>
</dbReference>
<reference evidence="8 9" key="1">
    <citation type="submission" date="2020-07" db="EMBL/GenBank/DDBJ databases">
        <title>Transfer of Campylobacter canadensis to the novel genus Avispirillum gen. nov., that also includes two novel species recovered from migratory waterfowl: Avispirillum anseris sp. nov. and Avispirillum brantae sp. nov.</title>
        <authorList>
            <person name="Miller W.G."/>
            <person name="Chapman M.H."/>
            <person name="Yee E."/>
            <person name="Inglis G.D."/>
        </authorList>
    </citation>
    <scope>NUCLEOTIDE SEQUENCE [LARGE SCALE GENOMIC DNA]</scope>
    <source>
        <strain evidence="8 9">L283</strain>
    </source>
</reference>
<dbReference type="Proteomes" id="UP000786183">
    <property type="component" value="Unassembled WGS sequence"/>
</dbReference>
<feature type="transmembrane region" description="Helical" evidence="7">
    <location>
        <begin position="100"/>
        <end position="123"/>
    </location>
</feature>
<protein>
    <submittedName>
        <fullName evidence="8">MFS transporter</fullName>
    </submittedName>
</protein>
<evidence type="ECO:0000256" key="3">
    <source>
        <dbReference type="ARBA" id="ARBA00022475"/>
    </source>
</evidence>
<keyword evidence="3" id="KW-1003">Cell membrane</keyword>
<feature type="transmembrane region" description="Helical" evidence="7">
    <location>
        <begin position="201"/>
        <end position="217"/>
    </location>
</feature>
<dbReference type="InterPro" id="IPR036259">
    <property type="entry name" value="MFS_trans_sf"/>
</dbReference>
<proteinExistence type="predicted"/>
<feature type="transmembrane region" description="Helical" evidence="7">
    <location>
        <begin position="77"/>
        <end position="94"/>
    </location>
</feature>
<feature type="transmembrane region" description="Helical" evidence="7">
    <location>
        <begin position="321"/>
        <end position="341"/>
    </location>
</feature>
<evidence type="ECO:0000256" key="7">
    <source>
        <dbReference type="SAM" id="Phobius"/>
    </source>
</evidence>
<comment type="caution">
    <text evidence="8">The sequence shown here is derived from an EMBL/GenBank/DDBJ whole genome shotgun (WGS) entry which is preliminary data.</text>
</comment>
<accession>A0ABS7WTB9</accession>
<dbReference type="SUPFAM" id="SSF103473">
    <property type="entry name" value="MFS general substrate transporter"/>
    <property type="match status" value="1"/>
</dbReference>
<dbReference type="PANTHER" id="PTHR23517:SF15">
    <property type="entry name" value="PROTON-DEPENDENT OLIGOPEPTIDE FAMILY TRANSPORT PROTEIN"/>
    <property type="match status" value="1"/>
</dbReference>
<keyword evidence="9" id="KW-1185">Reference proteome</keyword>
<evidence type="ECO:0000256" key="5">
    <source>
        <dbReference type="ARBA" id="ARBA00022989"/>
    </source>
</evidence>
<feature type="transmembrane region" description="Helical" evidence="7">
    <location>
        <begin position="347"/>
        <end position="366"/>
    </location>
</feature>
<feature type="transmembrane region" description="Helical" evidence="7">
    <location>
        <begin position="47"/>
        <end position="68"/>
    </location>
</feature>
<feature type="transmembrane region" description="Helical" evidence="7">
    <location>
        <begin position="161"/>
        <end position="180"/>
    </location>
</feature>
<dbReference type="Gene3D" id="1.20.1250.20">
    <property type="entry name" value="MFS general substrate transporter like domains"/>
    <property type="match status" value="1"/>
</dbReference>
<keyword evidence="2" id="KW-0813">Transport</keyword>
<organism evidence="8 9">
    <name type="scientific">Campylobacter canadensis</name>
    <dbReference type="NCBI Taxonomy" id="449520"/>
    <lineage>
        <taxon>Bacteria</taxon>
        <taxon>Pseudomonadati</taxon>
        <taxon>Campylobacterota</taxon>
        <taxon>Epsilonproteobacteria</taxon>
        <taxon>Campylobacterales</taxon>
        <taxon>Campylobacteraceae</taxon>
        <taxon>Campylobacter</taxon>
    </lineage>
</organism>
<evidence type="ECO:0000256" key="6">
    <source>
        <dbReference type="ARBA" id="ARBA00023136"/>
    </source>
</evidence>
<comment type="subcellular location">
    <subcellularLocation>
        <location evidence="1">Cell membrane</location>
        <topology evidence="1">Multi-pass membrane protein</topology>
    </subcellularLocation>
</comment>
<evidence type="ECO:0000256" key="1">
    <source>
        <dbReference type="ARBA" id="ARBA00004651"/>
    </source>
</evidence>
<feature type="transmembrane region" description="Helical" evidence="7">
    <location>
        <begin position="251"/>
        <end position="275"/>
    </location>
</feature>
<dbReference type="InterPro" id="IPR011701">
    <property type="entry name" value="MFS"/>
</dbReference>
<keyword evidence="4 7" id="KW-0812">Transmembrane</keyword>
<keyword evidence="6 7" id="KW-0472">Membrane</keyword>
<feature type="transmembrane region" description="Helical" evidence="7">
    <location>
        <begin position="287"/>
        <end position="309"/>
    </location>
</feature>
<dbReference type="InterPro" id="IPR005279">
    <property type="entry name" value="Dipep/tripep_permease"/>
</dbReference>
<evidence type="ECO:0000313" key="9">
    <source>
        <dbReference type="Proteomes" id="UP000786183"/>
    </source>
</evidence>
<dbReference type="RefSeq" id="WP_224325294.1">
    <property type="nucleotide sequence ID" value="NZ_JACGBB010000006.1"/>
</dbReference>
<keyword evidence="5 7" id="KW-1133">Transmembrane helix</keyword>
<dbReference type="NCBIfam" id="TIGR00924">
    <property type="entry name" value="yjdL_sub1_fam"/>
    <property type="match status" value="1"/>
</dbReference>
<feature type="transmembrane region" description="Helical" evidence="7">
    <location>
        <begin position="223"/>
        <end position="239"/>
    </location>
</feature>
<evidence type="ECO:0000313" key="8">
    <source>
        <dbReference type="EMBL" id="MBZ7987289.1"/>
    </source>
</evidence>
<feature type="transmembrane region" description="Helical" evidence="7">
    <location>
        <begin position="387"/>
        <end position="408"/>
    </location>
</feature>
<feature type="transmembrane region" description="Helical" evidence="7">
    <location>
        <begin position="414"/>
        <end position="434"/>
    </location>
</feature>
<evidence type="ECO:0000256" key="4">
    <source>
        <dbReference type="ARBA" id="ARBA00022692"/>
    </source>
</evidence>
<evidence type="ECO:0000256" key="2">
    <source>
        <dbReference type="ARBA" id="ARBA00022448"/>
    </source>
</evidence>
<dbReference type="InterPro" id="IPR050171">
    <property type="entry name" value="MFS_Transporters"/>
</dbReference>
<feature type="transmembrane region" description="Helical" evidence="7">
    <location>
        <begin position="21"/>
        <end position="41"/>
    </location>
</feature>
<name>A0ABS7WTB9_9BACT</name>
<dbReference type="EMBL" id="JACGBB010000006">
    <property type="protein sequence ID" value="MBZ7987289.1"/>
    <property type="molecule type" value="Genomic_DNA"/>
</dbReference>
<dbReference type="Pfam" id="PF07690">
    <property type="entry name" value="MFS_1"/>
    <property type="match status" value="1"/>
</dbReference>
<gene>
    <name evidence="8" type="ORF">AVCANL283_04075</name>
</gene>